<reference evidence="1" key="1">
    <citation type="submission" date="2020-05" db="EMBL/GenBank/DDBJ databases">
        <title>Mycena genomes resolve the evolution of fungal bioluminescence.</title>
        <authorList>
            <person name="Tsai I.J."/>
        </authorList>
    </citation>
    <scope>NUCLEOTIDE SEQUENCE</scope>
    <source>
        <strain evidence="1">110903Hualien_Pintung</strain>
    </source>
</reference>
<protein>
    <submittedName>
        <fullName evidence="1">Uncharacterized protein</fullName>
    </submittedName>
</protein>
<proteinExistence type="predicted"/>
<dbReference type="EMBL" id="JACAZE010000013">
    <property type="protein sequence ID" value="KAF7300376.1"/>
    <property type="molecule type" value="Genomic_DNA"/>
</dbReference>
<organism evidence="1 2">
    <name type="scientific">Mycena chlorophos</name>
    <name type="common">Agaric fungus</name>
    <name type="synonym">Agaricus chlorophos</name>
    <dbReference type="NCBI Taxonomy" id="658473"/>
    <lineage>
        <taxon>Eukaryota</taxon>
        <taxon>Fungi</taxon>
        <taxon>Dikarya</taxon>
        <taxon>Basidiomycota</taxon>
        <taxon>Agaricomycotina</taxon>
        <taxon>Agaricomycetes</taxon>
        <taxon>Agaricomycetidae</taxon>
        <taxon>Agaricales</taxon>
        <taxon>Marasmiineae</taxon>
        <taxon>Mycenaceae</taxon>
        <taxon>Mycena</taxon>
    </lineage>
</organism>
<accession>A0A8H6W2A9</accession>
<name>A0A8H6W2A9_MYCCL</name>
<gene>
    <name evidence="1" type="ORF">HMN09_00920900</name>
</gene>
<evidence type="ECO:0000313" key="1">
    <source>
        <dbReference type="EMBL" id="KAF7300376.1"/>
    </source>
</evidence>
<comment type="caution">
    <text evidence="1">The sequence shown here is derived from an EMBL/GenBank/DDBJ whole genome shotgun (WGS) entry which is preliminary data.</text>
</comment>
<keyword evidence="2" id="KW-1185">Reference proteome</keyword>
<dbReference type="AlphaFoldDB" id="A0A8H6W2A9"/>
<evidence type="ECO:0000313" key="2">
    <source>
        <dbReference type="Proteomes" id="UP000613580"/>
    </source>
</evidence>
<dbReference type="Proteomes" id="UP000613580">
    <property type="component" value="Unassembled WGS sequence"/>
</dbReference>
<sequence>MSTSSMNTDNNDNLFGLDRSDRAIVRFLHYHTGWFGTVLAWLSSLASPTFGKLSTTTKGSQIPLRTTCRTSTCSKCPGLSTNMVIIPLKTSVAHPEFPNGVAIPDWTTKASSSLTAKAARDTAQKVAKSAKAVGDVGHNADEVPRRRARLGIQAAAKSATIQCNHGKASERAAQLDRS</sequence>